<keyword evidence="3" id="KW-1185">Reference proteome</keyword>
<keyword evidence="1" id="KW-0472">Membrane</keyword>
<comment type="caution">
    <text evidence="2">The sequence shown here is derived from an EMBL/GenBank/DDBJ whole genome shotgun (WGS) entry which is preliminary data.</text>
</comment>
<keyword evidence="1" id="KW-0812">Transmembrane</keyword>
<evidence type="ECO:0000313" key="2">
    <source>
        <dbReference type="EMBL" id="GAB1303254.1"/>
    </source>
</evidence>
<reference evidence="2 3" key="1">
    <citation type="submission" date="2024-08" db="EMBL/GenBank/DDBJ databases">
        <title>The draft genome of Apodemus speciosus.</title>
        <authorList>
            <person name="Nabeshima K."/>
            <person name="Suzuki S."/>
            <person name="Onuma M."/>
        </authorList>
    </citation>
    <scope>NUCLEOTIDE SEQUENCE [LARGE SCALE GENOMIC DNA]</scope>
    <source>
        <strain evidence="2">IB14-021</strain>
    </source>
</reference>
<proteinExistence type="predicted"/>
<gene>
    <name evidence="2" type="ORF">APTSU1_001849500</name>
</gene>
<keyword evidence="1" id="KW-1133">Transmembrane helix</keyword>
<feature type="transmembrane region" description="Helical" evidence="1">
    <location>
        <begin position="23"/>
        <end position="47"/>
    </location>
</feature>
<evidence type="ECO:0000256" key="1">
    <source>
        <dbReference type="SAM" id="Phobius"/>
    </source>
</evidence>
<protein>
    <submittedName>
        <fullName evidence="2">Uncharacterized protein</fullName>
    </submittedName>
</protein>
<name>A0ABQ0FVH3_APOSI</name>
<dbReference type="Proteomes" id="UP001623349">
    <property type="component" value="Unassembled WGS sequence"/>
</dbReference>
<dbReference type="EMBL" id="BAAFST010000020">
    <property type="protein sequence ID" value="GAB1303254.1"/>
    <property type="molecule type" value="Genomic_DNA"/>
</dbReference>
<evidence type="ECO:0000313" key="3">
    <source>
        <dbReference type="Proteomes" id="UP001623349"/>
    </source>
</evidence>
<accession>A0ABQ0FVH3</accession>
<organism evidence="2 3">
    <name type="scientific">Apodemus speciosus</name>
    <name type="common">Large Japanese field mouse</name>
    <dbReference type="NCBI Taxonomy" id="105296"/>
    <lineage>
        <taxon>Eukaryota</taxon>
        <taxon>Metazoa</taxon>
        <taxon>Chordata</taxon>
        <taxon>Craniata</taxon>
        <taxon>Vertebrata</taxon>
        <taxon>Euteleostomi</taxon>
        <taxon>Mammalia</taxon>
        <taxon>Eutheria</taxon>
        <taxon>Euarchontoglires</taxon>
        <taxon>Glires</taxon>
        <taxon>Rodentia</taxon>
        <taxon>Myomorpha</taxon>
        <taxon>Muroidea</taxon>
        <taxon>Muridae</taxon>
        <taxon>Murinae</taxon>
        <taxon>Apodemus</taxon>
    </lineage>
</organism>
<sequence length="57" mass="6641">MGLIYYFTVEQMYESSLPSIENFFVGIFFFCLLNNLFRSSFFGAMFCGSHQKRSLSS</sequence>